<evidence type="ECO:0000259" key="3">
    <source>
        <dbReference type="SMART" id="SM00829"/>
    </source>
</evidence>
<dbReference type="RefSeq" id="WP_218044718.1">
    <property type="nucleotide sequence ID" value="NZ_QRDW01000009.1"/>
</dbReference>
<evidence type="ECO:0000313" key="4">
    <source>
        <dbReference type="EMBL" id="RED47743.1"/>
    </source>
</evidence>
<dbReference type="InterPro" id="IPR011032">
    <property type="entry name" value="GroES-like_sf"/>
</dbReference>
<dbReference type="GO" id="GO:0070402">
    <property type="term" value="F:NADPH binding"/>
    <property type="evidence" value="ECO:0007669"/>
    <property type="project" value="TreeGrafter"/>
</dbReference>
<dbReference type="CDD" id="cd08274">
    <property type="entry name" value="MDR9"/>
    <property type="match status" value="1"/>
</dbReference>
<proteinExistence type="predicted"/>
<dbReference type="InterPro" id="IPR013149">
    <property type="entry name" value="ADH-like_C"/>
</dbReference>
<gene>
    <name evidence="4" type="ORF">DFP90_109107</name>
</gene>
<dbReference type="EMBL" id="QRDW01000009">
    <property type="protein sequence ID" value="RED47743.1"/>
    <property type="molecule type" value="Genomic_DNA"/>
</dbReference>
<reference evidence="4 5" key="1">
    <citation type="submission" date="2018-07" db="EMBL/GenBank/DDBJ databases">
        <title>Genomic Encyclopedia of Type Strains, Phase III (KMG-III): the genomes of soil and plant-associated and newly described type strains.</title>
        <authorList>
            <person name="Whitman W."/>
        </authorList>
    </citation>
    <scope>NUCLEOTIDE SEQUENCE [LARGE SCALE GENOMIC DNA]</scope>
    <source>
        <strain evidence="4 5">CECT 8488</strain>
    </source>
</reference>
<accession>A0A3D9HE43</accession>
<dbReference type="AlphaFoldDB" id="A0A3D9HE43"/>
<evidence type="ECO:0000313" key="5">
    <source>
        <dbReference type="Proteomes" id="UP000256845"/>
    </source>
</evidence>
<dbReference type="GO" id="GO:0016651">
    <property type="term" value="F:oxidoreductase activity, acting on NAD(P)H"/>
    <property type="evidence" value="ECO:0007669"/>
    <property type="project" value="TreeGrafter"/>
</dbReference>
<evidence type="ECO:0000256" key="1">
    <source>
        <dbReference type="ARBA" id="ARBA00022857"/>
    </source>
</evidence>
<dbReference type="PANTHER" id="PTHR48106:SF18">
    <property type="entry name" value="QUINONE OXIDOREDUCTASE PIG3"/>
    <property type="match status" value="1"/>
</dbReference>
<dbReference type="Gene3D" id="3.40.50.720">
    <property type="entry name" value="NAD(P)-binding Rossmann-like Domain"/>
    <property type="match status" value="1"/>
</dbReference>
<feature type="domain" description="Enoyl reductase (ER)" evidence="3">
    <location>
        <begin position="14"/>
        <end position="350"/>
    </location>
</feature>
<dbReference type="InterPro" id="IPR013154">
    <property type="entry name" value="ADH-like_N"/>
</dbReference>
<dbReference type="Gene3D" id="3.90.180.10">
    <property type="entry name" value="Medium-chain alcohol dehydrogenases, catalytic domain"/>
    <property type="match status" value="1"/>
</dbReference>
<keyword evidence="1" id="KW-0521">NADP</keyword>
<organism evidence="4 5">
    <name type="scientific">Aestuariispira insulae</name>
    <dbReference type="NCBI Taxonomy" id="1461337"/>
    <lineage>
        <taxon>Bacteria</taxon>
        <taxon>Pseudomonadati</taxon>
        <taxon>Pseudomonadota</taxon>
        <taxon>Alphaproteobacteria</taxon>
        <taxon>Rhodospirillales</taxon>
        <taxon>Kiloniellaceae</taxon>
        <taxon>Aestuariispira</taxon>
    </lineage>
</organism>
<sequence length="352" mass="37453">MPDIMKAVLLTGYGGPDKLEYREDVPKPAPGKGEVLIRIGAAGVNNTDLWTREGAYGEPDEEGGASGWQEGGMQFPRIQGLDIAGTIEAVGATVPESRIGKRILVNFVLYHPSEKDPDGLYYSDVVGSECDGGFAEYVTLPSENAKAIQSHYSDIELASFPCASVTAEGMLHRARLNAGEKILITGATGGVGSALVQLAKIRGAEVWAVGSQGKEAPLKELGADHVITRQSGNPDYLLATLAEESIDVAADVVGGDSFPALLKILRRGGRYVTAGAIAGPKVALDLRKLYLKHLELIGSTMGRQADFEAVVRHIETGALKPQVAQTFPLSQIREAQAAFQEKKFFGKLVLVP</sequence>
<comment type="caution">
    <text evidence="4">The sequence shown here is derived from an EMBL/GenBank/DDBJ whole genome shotgun (WGS) entry which is preliminary data.</text>
</comment>
<dbReference type="Pfam" id="PF08240">
    <property type="entry name" value="ADH_N"/>
    <property type="match status" value="1"/>
</dbReference>
<protein>
    <submittedName>
        <fullName evidence="4">NADPH:quinone reductase-like Zn-dependent oxidoreductase</fullName>
    </submittedName>
</protein>
<dbReference type="Proteomes" id="UP000256845">
    <property type="component" value="Unassembled WGS sequence"/>
</dbReference>
<keyword evidence="5" id="KW-1185">Reference proteome</keyword>
<dbReference type="Pfam" id="PF00107">
    <property type="entry name" value="ADH_zinc_N"/>
    <property type="match status" value="1"/>
</dbReference>
<dbReference type="InterPro" id="IPR020843">
    <property type="entry name" value="ER"/>
</dbReference>
<evidence type="ECO:0000256" key="2">
    <source>
        <dbReference type="ARBA" id="ARBA00023002"/>
    </source>
</evidence>
<name>A0A3D9HE43_9PROT</name>
<dbReference type="SMART" id="SM00829">
    <property type="entry name" value="PKS_ER"/>
    <property type="match status" value="1"/>
</dbReference>
<dbReference type="InterPro" id="IPR036291">
    <property type="entry name" value="NAD(P)-bd_dom_sf"/>
</dbReference>
<dbReference type="PANTHER" id="PTHR48106">
    <property type="entry name" value="QUINONE OXIDOREDUCTASE PIG3-RELATED"/>
    <property type="match status" value="1"/>
</dbReference>
<dbReference type="SUPFAM" id="SSF50129">
    <property type="entry name" value="GroES-like"/>
    <property type="match status" value="1"/>
</dbReference>
<keyword evidence="2" id="KW-0560">Oxidoreductase</keyword>
<dbReference type="SUPFAM" id="SSF51735">
    <property type="entry name" value="NAD(P)-binding Rossmann-fold domains"/>
    <property type="match status" value="1"/>
</dbReference>